<keyword evidence="13" id="KW-0648">Protein biosynthesis</keyword>
<dbReference type="GO" id="GO:0009328">
    <property type="term" value="C:phenylalanine-tRNA ligase complex"/>
    <property type="evidence" value="ECO:0007669"/>
    <property type="project" value="TreeGrafter"/>
</dbReference>
<keyword evidence="19" id="KW-1185">Reference proteome</keyword>
<evidence type="ECO:0000256" key="2">
    <source>
        <dbReference type="ARBA" id="ARBA00004496"/>
    </source>
</evidence>
<dbReference type="OrthoDB" id="1698572at2759"/>
<dbReference type="EMBL" id="OOIN01000020">
    <property type="protein sequence ID" value="SPO27954.1"/>
    <property type="molecule type" value="Genomic_DNA"/>
</dbReference>
<comment type="catalytic activity">
    <reaction evidence="16">
        <text>tRNA(Phe) + L-phenylalanine + ATP = L-phenylalanyl-tRNA(Phe) + AMP + diphosphate + H(+)</text>
        <dbReference type="Rhea" id="RHEA:19413"/>
        <dbReference type="Rhea" id="RHEA-COMP:9668"/>
        <dbReference type="Rhea" id="RHEA-COMP:9699"/>
        <dbReference type="ChEBI" id="CHEBI:15378"/>
        <dbReference type="ChEBI" id="CHEBI:30616"/>
        <dbReference type="ChEBI" id="CHEBI:33019"/>
        <dbReference type="ChEBI" id="CHEBI:58095"/>
        <dbReference type="ChEBI" id="CHEBI:78442"/>
        <dbReference type="ChEBI" id="CHEBI:78531"/>
        <dbReference type="ChEBI" id="CHEBI:456215"/>
        <dbReference type="EC" id="6.1.1.20"/>
    </reaction>
</comment>
<dbReference type="InterPro" id="IPR041616">
    <property type="entry name" value="PheRS_beta_core"/>
</dbReference>
<keyword evidence="7" id="KW-0963">Cytoplasm</keyword>
<dbReference type="FunFam" id="3.30.56.10:FF:000004">
    <property type="entry name" value="Phenylalanyl-tRNA synthetase, beta subunit"/>
    <property type="match status" value="1"/>
</dbReference>
<dbReference type="Gene3D" id="3.30.930.10">
    <property type="entry name" value="Bira Bifunctional Protein, Domain 2"/>
    <property type="match status" value="1"/>
</dbReference>
<dbReference type="PROSITE" id="PS51483">
    <property type="entry name" value="B5"/>
    <property type="match status" value="1"/>
</dbReference>
<dbReference type="InterPro" id="IPR005146">
    <property type="entry name" value="B3/B4_tRNA-bd"/>
</dbReference>
<protein>
    <recommendedName>
        <fullName evidence="6">Phenylalanine--tRNA ligase beta subunit</fullName>
        <ecNumber evidence="5">6.1.1.20</ecNumber>
    </recommendedName>
    <alternativeName>
        <fullName evidence="15">Phenylalanyl-tRNA synthetase beta subunit</fullName>
    </alternativeName>
</protein>
<organism evidence="18 19">
    <name type="scientific">Ustilago trichophora</name>
    <dbReference type="NCBI Taxonomy" id="86804"/>
    <lineage>
        <taxon>Eukaryota</taxon>
        <taxon>Fungi</taxon>
        <taxon>Dikarya</taxon>
        <taxon>Basidiomycota</taxon>
        <taxon>Ustilaginomycotina</taxon>
        <taxon>Ustilaginomycetes</taxon>
        <taxon>Ustilaginales</taxon>
        <taxon>Ustilaginaceae</taxon>
        <taxon>Ustilago</taxon>
    </lineage>
</organism>
<reference evidence="18 19" key="1">
    <citation type="submission" date="2018-03" db="EMBL/GenBank/DDBJ databases">
        <authorList>
            <person name="Guldener U."/>
        </authorList>
    </citation>
    <scope>NUCLEOTIDE SEQUENCE [LARGE SCALE GENOMIC DNA]</scope>
    <source>
        <strain evidence="18 19">NBRC100155</strain>
    </source>
</reference>
<dbReference type="PANTHER" id="PTHR10947">
    <property type="entry name" value="PHENYLALANYL-TRNA SYNTHETASE BETA CHAIN AND LEUCINE-RICH REPEAT-CONTAINING PROTEIN 47"/>
    <property type="match status" value="1"/>
</dbReference>
<dbReference type="PANTHER" id="PTHR10947:SF0">
    <property type="entry name" value="PHENYLALANINE--TRNA LIGASE BETA SUBUNIT"/>
    <property type="match status" value="1"/>
</dbReference>
<dbReference type="SMART" id="SM00873">
    <property type="entry name" value="B3_4"/>
    <property type="match status" value="1"/>
</dbReference>
<dbReference type="EC" id="6.1.1.20" evidence="5"/>
<comment type="subcellular location">
    <subcellularLocation>
        <location evidence="2">Cytoplasm</location>
    </subcellularLocation>
</comment>
<name>A0A5C3EB79_9BASI</name>
<evidence type="ECO:0000256" key="1">
    <source>
        <dbReference type="ARBA" id="ARBA00001946"/>
    </source>
</evidence>
<dbReference type="SUPFAM" id="SSF55681">
    <property type="entry name" value="Class II aaRS and biotin synthetases"/>
    <property type="match status" value="1"/>
</dbReference>
<dbReference type="GO" id="GO:0005524">
    <property type="term" value="F:ATP binding"/>
    <property type="evidence" value="ECO:0007669"/>
    <property type="project" value="UniProtKB-KW"/>
</dbReference>
<sequence length="645" mass="72367">MPTVAVDKEHFYKALGRTYTTQEFDELCFQFGIELDDDTTDEVAKAGLGERAQLKIDIPANRYDLLCHEGISRALNVFLGNIQQPQLKLTQPESMIEVKLTQDVGKIRPYFAGAVLRGVTFTEESYANFIDLQDKLHQNLARRRTLVAIGTHDLDIIQAPFSYEALPPKEIKFAPLNKEQAYDASQLMELYESDKHLSRYLHIIKDSPVYPIIYDSNRQVLSMPPIINSNHSKITLNTKNVFIDTTAIDETKLGIVINIIVAMFSQYCSEPFTVEPVKVVYPDGTTKITPDLSNTRFPASVDYINRCTGLKLSAEEMIGYLQKMGHTASVDPANPTEKLIVDVPPTRPDILHECDLMEDVAVAFGFDNLPKTFPATNTVAAPLPINKLADIVRRECAYSGWIEVLPLILCSHDENFGWLNRKDDGTSAIVLENPKTAEYQVVRTTLLPGLLKTVRENRKHALPLRTFEVSDIAFKDVQETERCARNQRHVAAVYCDKTASFEVVHGLLDRLMLSLSIPKIDGKADKREKGYWIEEIEEKEIGTFFPGRAASVHLRLPKVQFNPGAATDAKPCQAEKKDKNGALETVKQALEKVLPNTTTSGDKEDEEMEGDKVVGHIGVLHPTVLKNFSIDYPCSALEFDLQPFL</sequence>
<gene>
    <name evidence="18" type="ORF">UTRI_05097</name>
</gene>
<dbReference type="Proteomes" id="UP000324022">
    <property type="component" value="Unassembled WGS sequence"/>
</dbReference>
<dbReference type="InterPro" id="IPR040659">
    <property type="entry name" value="PhetRS_B1"/>
</dbReference>
<evidence type="ECO:0000256" key="15">
    <source>
        <dbReference type="ARBA" id="ARBA00033189"/>
    </source>
</evidence>
<evidence type="ECO:0000313" key="18">
    <source>
        <dbReference type="EMBL" id="SPO27954.1"/>
    </source>
</evidence>
<dbReference type="GO" id="GO:0003723">
    <property type="term" value="F:RNA binding"/>
    <property type="evidence" value="ECO:0007669"/>
    <property type="project" value="InterPro"/>
</dbReference>
<evidence type="ECO:0000256" key="11">
    <source>
        <dbReference type="ARBA" id="ARBA00022840"/>
    </source>
</evidence>
<evidence type="ECO:0000256" key="10">
    <source>
        <dbReference type="ARBA" id="ARBA00022741"/>
    </source>
</evidence>
<dbReference type="Pfam" id="PF18262">
    <property type="entry name" value="PhetRS_B1"/>
    <property type="match status" value="1"/>
</dbReference>
<dbReference type="Pfam" id="PF03484">
    <property type="entry name" value="B5"/>
    <property type="match status" value="1"/>
</dbReference>
<dbReference type="Pfam" id="PF17759">
    <property type="entry name" value="tRNA_synthFbeta"/>
    <property type="match status" value="1"/>
</dbReference>
<dbReference type="InterPro" id="IPR045864">
    <property type="entry name" value="aa-tRNA-synth_II/BPL/LPL"/>
</dbReference>
<comment type="subunit">
    <text evidence="4">Tetramer of two alpha and two beta subunits.</text>
</comment>
<dbReference type="InterPro" id="IPR009061">
    <property type="entry name" value="DNA-bd_dom_put_sf"/>
</dbReference>
<evidence type="ECO:0000259" key="17">
    <source>
        <dbReference type="PROSITE" id="PS51483"/>
    </source>
</evidence>
<accession>A0A5C3EB79</accession>
<evidence type="ECO:0000256" key="3">
    <source>
        <dbReference type="ARBA" id="ARBA00007438"/>
    </source>
</evidence>
<evidence type="ECO:0000256" key="7">
    <source>
        <dbReference type="ARBA" id="ARBA00022490"/>
    </source>
</evidence>
<evidence type="ECO:0000256" key="9">
    <source>
        <dbReference type="ARBA" id="ARBA00022723"/>
    </source>
</evidence>
<evidence type="ECO:0000256" key="14">
    <source>
        <dbReference type="ARBA" id="ARBA00023146"/>
    </source>
</evidence>
<evidence type="ECO:0000256" key="4">
    <source>
        <dbReference type="ARBA" id="ARBA00011209"/>
    </source>
</evidence>
<dbReference type="Gene3D" id="3.50.40.10">
    <property type="entry name" value="Phenylalanyl-trna Synthetase, Chain B, domain 3"/>
    <property type="match status" value="1"/>
</dbReference>
<dbReference type="GO" id="GO:0004826">
    <property type="term" value="F:phenylalanine-tRNA ligase activity"/>
    <property type="evidence" value="ECO:0007669"/>
    <property type="project" value="UniProtKB-EC"/>
</dbReference>
<evidence type="ECO:0000256" key="16">
    <source>
        <dbReference type="ARBA" id="ARBA00049255"/>
    </source>
</evidence>
<keyword evidence="12" id="KW-0460">Magnesium</keyword>
<dbReference type="NCBIfam" id="TIGR00471">
    <property type="entry name" value="pheT_arch"/>
    <property type="match status" value="1"/>
</dbReference>
<dbReference type="Pfam" id="PF03483">
    <property type="entry name" value="B3_4"/>
    <property type="match status" value="1"/>
</dbReference>
<dbReference type="GO" id="GO:0006432">
    <property type="term" value="P:phenylalanyl-tRNA aminoacylation"/>
    <property type="evidence" value="ECO:0007669"/>
    <property type="project" value="InterPro"/>
</dbReference>
<dbReference type="InterPro" id="IPR004531">
    <property type="entry name" value="Phe-tRNA-synth_IIc_bsu_arc_euk"/>
</dbReference>
<dbReference type="FunFam" id="3.50.40.10:FF:000002">
    <property type="entry name" value="phenylalanine--tRNA ligase beta subunit"/>
    <property type="match status" value="1"/>
</dbReference>
<evidence type="ECO:0000256" key="8">
    <source>
        <dbReference type="ARBA" id="ARBA00022598"/>
    </source>
</evidence>
<dbReference type="Gene3D" id="3.30.56.10">
    <property type="match status" value="2"/>
</dbReference>
<evidence type="ECO:0000256" key="6">
    <source>
        <dbReference type="ARBA" id="ARBA00017032"/>
    </source>
</evidence>
<keyword evidence="14 18" id="KW-0030">Aminoacyl-tRNA synthetase</keyword>
<dbReference type="InterPro" id="IPR020825">
    <property type="entry name" value="Phe-tRNA_synthase-like_B3/B4"/>
</dbReference>
<dbReference type="SMART" id="SM00874">
    <property type="entry name" value="B5"/>
    <property type="match status" value="1"/>
</dbReference>
<keyword evidence="11" id="KW-0067">ATP-binding</keyword>
<dbReference type="GO" id="GO:0000287">
    <property type="term" value="F:magnesium ion binding"/>
    <property type="evidence" value="ECO:0007669"/>
    <property type="project" value="InterPro"/>
</dbReference>
<dbReference type="InterPro" id="IPR045060">
    <property type="entry name" value="Phe-tRNA-ligase_IIc_bsu"/>
</dbReference>
<keyword evidence="10" id="KW-0547">Nucleotide-binding</keyword>
<dbReference type="AlphaFoldDB" id="A0A5C3EB79"/>
<dbReference type="CDD" id="cd00769">
    <property type="entry name" value="PheRS_beta_core"/>
    <property type="match status" value="1"/>
</dbReference>
<evidence type="ECO:0000256" key="13">
    <source>
        <dbReference type="ARBA" id="ARBA00022917"/>
    </source>
</evidence>
<evidence type="ECO:0000313" key="19">
    <source>
        <dbReference type="Proteomes" id="UP000324022"/>
    </source>
</evidence>
<comment type="cofactor">
    <cofactor evidence="1">
        <name>Mg(2+)</name>
        <dbReference type="ChEBI" id="CHEBI:18420"/>
    </cofactor>
</comment>
<dbReference type="SUPFAM" id="SSF46955">
    <property type="entry name" value="Putative DNA-binding domain"/>
    <property type="match status" value="2"/>
</dbReference>
<dbReference type="FunFam" id="3.30.56.10:FF:000006">
    <property type="entry name" value="Phenylalanyl-tRNA synthetase subunit beta"/>
    <property type="match status" value="1"/>
</dbReference>
<keyword evidence="8" id="KW-0436">Ligase</keyword>
<comment type="similarity">
    <text evidence="3">Belongs to the phenylalanyl-tRNA synthetase beta subunit family. Type 2 subfamily.</text>
</comment>
<keyword evidence="9" id="KW-0479">Metal-binding</keyword>
<evidence type="ECO:0000256" key="12">
    <source>
        <dbReference type="ARBA" id="ARBA00022842"/>
    </source>
</evidence>
<feature type="domain" description="B5" evidence="17">
    <location>
        <begin position="292"/>
        <end position="371"/>
    </location>
</feature>
<proteinExistence type="inferred from homology"/>
<evidence type="ECO:0000256" key="5">
    <source>
        <dbReference type="ARBA" id="ARBA00012814"/>
    </source>
</evidence>
<dbReference type="InterPro" id="IPR005147">
    <property type="entry name" value="tRNA_synthase_B5-dom"/>
</dbReference>